<dbReference type="InterPro" id="IPR037009">
    <property type="entry name" value="mRNA_triPase_Cet1_sf"/>
</dbReference>
<dbReference type="PANTHER" id="PTHR28118:SF1">
    <property type="entry name" value="POLYNUCLEOTIDE 5'-TRIPHOSPHATASE CTL1-RELATED"/>
    <property type="match status" value="1"/>
</dbReference>
<name>A0A550CH74_9AGAR</name>
<dbReference type="GO" id="GO:0031533">
    <property type="term" value="C:mRNA capping enzyme complex"/>
    <property type="evidence" value="ECO:0007669"/>
    <property type="project" value="UniProtKB-UniRule"/>
</dbReference>
<dbReference type="PANTHER" id="PTHR28118">
    <property type="entry name" value="POLYNUCLEOTIDE 5'-TRIPHOSPHATASE-RELATED"/>
    <property type="match status" value="1"/>
</dbReference>
<feature type="domain" description="mRNA triphosphatase Cet1-like" evidence="9">
    <location>
        <begin position="19"/>
        <end position="229"/>
    </location>
</feature>
<dbReference type="CDD" id="cd07470">
    <property type="entry name" value="CYTH-like_mRNA_RTPase"/>
    <property type="match status" value="1"/>
</dbReference>
<keyword evidence="4 8" id="KW-0507">mRNA processing</keyword>
<dbReference type="EC" id="3.6.1.74" evidence="8"/>
<comment type="cofactor">
    <cofactor evidence="1 8">
        <name>Mg(2+)</name>
        <dbReference type="ChEBI" id="CHEBI:18420"/>
    </cofactor>
</comment>
<gene>
    <name evidence="10" type="ORF">BD626DRAFT_401556</name>
</gene>
<evidence type="ECO:0000256" key="7">
    <source>
        <dbReference type="ARBA" id="ARBA00047740"/>
    </source>
</evidence>
<keyword evidence="6 8" id="KW-0539">Nucleus</keyword>
<comment type="function">
    <text evidence="8">First step of mRNA capping. Converts the 5'-triphosphate end of a nascent mRNA chain into a diphosphate end.</text>
</comment>
<dbReference type="EMBL" id="VDMD01000008">
    <property type="protein sequence ID" value="TRM64158.1"/>
    <property type="molecule type" value="Genomic_DNA"/>
</dbReference>
<evidence type="ECO:0000259" key="9">
    <source>
        <dbReference type="Pfam" id="PF02940"/>
    </source>
</evidence>
<keyword evidence="5 8" id="KW-0378">Hydrolase</keyword>
<dbReference type="GO" id="GO:0006370">
    <property type="term" value="P:7-methylguanosine mRNA capping"/>
    <property type="evidence" value="ECO:0007669"/>
    <property type="project" value="UniProtKB-UniRule"/>
</dbReference>
<sequence length="276" mass="31278">MSGSLPPLSLSILGVEPLDEFILEVADFIHHTIMTRPSNEELGVNESRIEVEAKVGTLKDKSTNMRLQLPILVETILTPGFDVRFESNMTIRQHQHYNQQLNKLHVTSTQPGHPSSPVGYAHHYLIDSFYGTDRDGRVRVTRDEKTNEVESVRKIKLANLEIYSPKRQADWRVTVSLECPVQHPVGQAMHTRRKDRLSYKHEEFSIDLTQVTANEAGTSNLLHELELEILRPELIMSLAAKRGDPNVSEMERGGFDELIRAFVNNARILVKNAGDP</sequence>
<comment type="subunit">
    <text evidence="8">Heterodimer. The mRNA-capping enzyme is composed of two separate chains alpha and beta, respectively a mRNA guanylyltransferase and an mRNA 5'-triphosphate monophosphatase.</text>
</comment>
<keyword evidence="11" id="KW-1185">Reference proteome</keyword>
<dbReference type="STRING" id="97359.A0A550CH74"/>
<dbReference type="SUPFAM" id="SSF55154">
    <property type="entry name" value="CYTH-like phosphatases"/>
    <property type="match status" value="1"/>
</dbReference>
<comment type="catalytic activity">
    <reaction evidence="7">
        <text>a 5'-end triphospho-ribonucleoside in mRNA + H2O = a 5'-end diphospho-ribonucleoside in mRNA + phosphate + H(+)</text>
        <dbReference type="Rhea" id="RHEA:67004"/>
        <dbReference type="Rhea" id="RHEA-COMP:17164"/>
        <dbReference type="Rhea" id="RHEA-COMP:17165"/>
        <dbReference type="ChEBI" id="CHEBI:15377"/>
        <dbReference type="ChEBI" id="CHEBI:15378"/>
        <dbReference type="ChEBI" id="CHEBI:43474"/>
        <dbReference type="ChEBI" id="CHEBI:167616"/>
        <dbReference type="ChEBI" id="CHEBI:167618"/>
        <dbReference type="EC" id="3.6.1.74"/>
    </reaction>
    <physiologicalReaction direction="left-to-right" evidence="7">
        <dbReference type="Rhea" id="RHEA:67005"/>
    </physiologicalReaction>
</comment>
<evidence type="ECO:0000256" key="2">
    <source>
        <dbReference type="ARBA" id="ARBA00004123"/>
    </source>
</evidence>
<comment type="similarity">
    <text evidence="3 8">Belongs to the fungal TPase family.</text>
</comment>
<evidence type="ECO:0000256" key="3">
    <source>
        <dbReference type="ARBA" id="ARBA00006345"/>
    </source>
</evidence>
<dbReference type="GO" id="GO:0004651">
    <property type="term" value="F:polynucleotide 5'-phosphatase activity"/>
    <property type="evidence" value="ECO:0007669"/>
    <property type="project" value="UniProtKB-UniRule"/>
</dbReference>
<keyword evidence="8" id="KW-0506">mRNA capping</keyword>
<dbReference type="GO" id="GO:0140818">
    <property type="term" value="F:mRNA 5'-triphosphate monophosphatase activity"/>
    <property type="evidence" value="ECO:0007669"/>
    <property type="project" value="UniProtKB-EC"/>
</dbReference>
<comment type="caution">
    <text evidence="10">The sequence shown here is derived from an EMBL/GenBank/DDBJ whole genome shotgun (WGS) entry which is preliminary data.</text>
</comment>
<dbReference type="InterPro" id="IPR033469">
    <property type="entry name" value="CYTH-like_dom_sf"/>
</dbReference>
<evidence type="ECO:0000313" key="11">
    <source>
        <dbReference type="Proteomes" id="UP000320762"/>
    </source>
</evidence>
<dbReference type="OrthoDB" id="272147at2759"/>
<accession>A0A550CH74</accession>
<dbReference type="InterPro" id="IPR004206">
    <property type="entry name" value="mRNA_triPase_Cet1"/>
</dbReference>
<proteinExistence type="inferred from homology"/>
<reference evidence="10 11" key="1">
    <citation type="journal article" date="2019" name="New Phytol.">
        <title>Comparative genomics reveals unique wood-decay strategies and fruiting body development in the Schizophyllaceae.</title>
        <authorList>
            <person name="Almasi E."/>
            <person name="Sahu N."/>
            <person name="Krizsan K."/>
            <person name="Balint B."/>
            <person name="Kovacs G.M."/>
            <person name="Kiss B."/>
            <person name="Cseklye J."/>
            <person name="Drula E."/>
            <person name="Henrissat B."/>
            <person name="Nagy I."/>
            <person name="Chovatia M."/>
            <person name="Adam C."/>
            <person name="LaButti K."/>
            <person name="Lipzen A."/>
            <person name="Riley R."/>
            <person name="Grigoriev I.V."/>
            <person name="Nagy L.G."/>
        </authorList>
    </citation>
    <scope>NUCLEOTIDE SEQUENCE [LARGE SCALE GENOMIC DNA]</scope>
    <source>
        <strain evidence="10 11">NL-1724</strain>
    </source>
</reference>
<protein>
    <recommendedName>
        <fullName evidence="8">mRNA-capping enzyme subunit beta</fullName>
        <ecNumber evidence="8">3.6.1.74</ecNumber>
    </recommendedName>
    <alternativeName>
        <fullName evidence="8">mRNA 5'-phosphatase</fullName>
    </alternativeName>
    <alternativeName>
        <fullName evidence="8">mRNA 5'-triphosphate monophosphatase</fullName>
    </alternativeName>
</protein>
<evidence type="ECO:0000256" key="1">
    <source>
        <dbReference type="ARBA" id="ARBA00001946"/>
    </source>
</evidence>
<evidence type="ECO:0000256" key="8">
    <source>
        <dbReference type="RuleBase" id="RU367053"/>
    </source>
</evidence>
<evidence type="ECO:0000313" key="10">
    <source>
        <dbReference type="EMBL" id="TRM64158.1"/>
    </source>
</evidence>
<comment type="subcellular location">
    <subcellularLocation>
        <location evidence="2 8">Nucleus</location>
    </subcellularLocation>
</comment>
<evidence type="ECO:0000256" key="4">
    <source>
        <dbReference type="ARBA" id="ARBA00022664"/>
    </source>
</evidence>
<dbReference type="Proteomes" id="UP000320762">
    <property type="component" value="Unassembled WGS sequence"/>
</dbReference>
<evidence type="ECO:0000256" key="6">
    <source>
        <dbReference type="ARBA" id="ARBA00023242"/>
    </source>
</evidence>
<dbReference type="AlphaFoldDB" id="A0A550CH74"/>
<dbReference type="InterPro" id="IPR040343">
    <property type="entry name" value="Cet1/Ctl1"/>
</dbReference>
<evidence type="ECO:0000256" key="5">
    <source>
        <dbReference type="ARBA" id="ARBA00022801"/>
    </source>
</evidence>
<dbReference type="Pfam" id="PF02940">
    <property type="entry name" value="mRNA_triPase"/>
    <property type="match status" value="1"/>
</dbReference>
<dbReference type="Gene3D" id="3.20.100.10">
    <property type="entry name" value="mRNA triphosphatase Cet1-like"/>
    <property type="match status" value="1"/>
</dbReference>
<organism evidence="10 11">
    <name type="scientific">Schizophyllum amplum</name>
    <dbReference type="NCBI Taxonomy" id="97359"/>
    <lineage>
        <taxon>Eukaryota</taxon>
        <taxon>Fungi</taxon>
        <taxon>Dikarya</taxon>
        <taxon>Basidiomycota</taxon>
        <taxon>Agaricomycotina</taxon>
        <taxon>Agaricomycetes</taxon>
        <taxon>Agaricomycetidae</taxon>
        <taxon>Agaricales</taxon>
        <taxon>Schizophyllaceae</taxon>
        <taxon>Schizophyllum</taxon>
    </lineage>
</organism>